<organism evidence="2 4">
    <name type="scientific">Fluoribacter gormanii</name>
    <dbReference type="NCBI Taxonomy" id="464"/>
    <lineage>
        <taxon>Bacteria</taxon>
        <taxon>Pseudomonadati</taxon>
        <taxon>Pseudomonadota</taxon>
        <taxon>Gammaproteobacteria</taxon>
        <taxon>Legionellales</taxon>
        <taxon>Legionellaceae</taxon>
        <taxon>Fluoribacter</taxon>
    </lineage>
</organism>
<reference evidence="1 3" key="1">
    <citation type="submission" date="2017-01" db="EMBL/GenBank/DDBJ databases">
        <authorList>
            <person name="Varghese N."/>
            <person name="Submissions S."/>
        </authorList>
    </citation>
    <scope>NUCLEOTIDE SEQUENCE [LARGE SCALE GENOMIC DNA]</scope>
    <source>
        <strain evidence="1 3">ATCC 33342</strain>
    </source>
</reference>
<name>A0A377GG31_9GAMM</name>
<evidence type="ECO:0008006" key="5">
    <source>
        <dbReference type="Google" id="ProtNLM"/>
    </source>
</evidence>
<dbReference type="STRING" id="464.Lgor_1606"/>
<evidence type="ECO:0000313" key="4">
    <source>
        <dbReference type="Proteomes" id="UP000254374"/>
    </source>
</evidence>
<keyword evidence="3" id="KW-1185">Reference proteome</keyword>
<reference evidence="2 4" key="2">
    <citation type="submission" date="2018-06" db="EMBL/GenBank/DDBJ databases">
        <authorList>
            <consortium name="Pathogen Informatics"/>
            <person name="Doyle S."/>
        </authorList>
    </citation>
    <scope>NUCLEOTIDE SEQUENCE [LARGE SCALE GENOMIC DNA]</scope>
    <source>
        <strain evidence="2 4">NCTC11401</strain>
    </source>
</reference>
<evidence type="ECO:0000313" key="1">
    <source>
        <dbReference type="EMBL" id="SIR59897.1"/>
    </source>
</evidence>
<evidence type="ECO:0000313" key="3">
    <source>
        <dbReference type="Proteomes" id="UP000186808"/>
    </source>
</evidence>
<accession>A0A377GG31</accession>
<dbReference type="EMBL" id="UGGV01000001">
    <property type="protein sequence ID" value="STO23746.1"/>
    <property type="molecule type" value="Genomic_DNA"/>
</dbReference>
<dbReference type="AlphaFoldDB" id="A0A377GG31"/>
<gene>
    <name evidence="2" type="ORF">NCTC11401_00546</name>
    <name evidence="1" type="ORF">SAMN05421777_11688</name>
</gene>
<proteinExistence type="predicted"/>
<evidence type="ECO:0000313" key="2">
    <source>
        <dbReference type="EMBL" id="STO23746.1"/>
    </source>
</evidence>
<dbReference type="OrthoDB" id="7068575at2"/>
<dbReference type="Proteomes" id="UP000254374">
    <property type="component" value="Unassembled WGS sequence"/>
</dbReference>
<protein>
    <recommendedName>
        <fullName evidence="5">HEXXH motif domain</fullName>
    </recommendedName>
</protein>
<dbReference type="EMBL" id="FTNL01000016">
    <property type="protein sequence ID" value="SIR59897.1"/>
    <property type="molecule type" value="Genomic_DNA"/>
</dbReference>
<sequence length="277" mass="32486">MLSIINNNSKLEDLLINFQSTYSKRNHLEHDIGYEEILQSYSSFVVKPEWITTKFLNKAQSNKLIPSYLNKREQYFSLEDQYSNFLITENLIDNFYSHLSQTHPRVSTFCSKLIKLILIAELDHYIEGTTADELGIAHIDFKESYNQEDFNELIVHQITHTLLFIDDYIEPQVDDDKKNFLISTSLSHKKGGNKFPFYILFHSVCVGLEVLSYRYENNSLDSPIHYHPTTEVAIKRCTNGINKLNEYIDLFTHSGKELLYKYHALHEELAKRIQYAQ</sequence>
<dbReference type="RefSeq" id="WP_058468105.1">
    <property type="nucleotide sequence ID" value="NZ_CAAAIX010000009.1"/>
</dbReference>
<dbReference type="Proteomes" id="UP000186808">
    <property type="component" value="Unassembled WGS sequence"/>
</dbReference>